<dbReference type="EC" id="2.3.1.-" evidence="4"/>
<reference evidence="4 5" key="1">
    <citation type="submission" date="2021-05" db="EMBL/GenBank/DDBJ databases">
        <title>Kineosporia and Streptomyces sp. nov. two new marine actinobacteria isolated from Coral.</title>
        <authorList>
            <person name="Buangrab K."/>
            <person name="Sutthacheep M."/>
            <person name="Yeemin T."/>
            <person name="Harunari E."/>
            <person name="Igarashi Y."/>
            <person name="Kanchanasin P."/>
            <person name="Tanasupawat S."/>
            <person name="Phongsopitanun W."/>
        </authorList>
    </citation>
    <scope>NUCLEOTIDE SEQUENCE [LARGE SCALE GENOMIC DNA]</scope>
    <source>
        <strain evidence="4 5">J2-2</strain>
    </source>
</reference>
<dbReference type="GO" id="GO:0016746">
    <property type="term" value="F:acyltransferase activity"/>
    <property type="evidence" value="ECO:0007669"/>
    <property type="project" value="UniProtKB-KW"/>
</dbReference>
<dbReference type="Pfam" id="PF08445">
    <property type="entry name" value="FR47"/>
    <property type="match status" value="1"/>
</dbReference>
<protein>
    <submittedName>
        <fullName evidence="4">GNAT family N-acetyltransferase</fullName>
        <ecNumber evidence="4">2.3.1.-</ecNumber>
    </submittedName>
</protein>
<dbReference type="InterPro" id="IPR013653">
    <property type="entry name" value="GCN5-like_dom"/>
</dbReference>
<evidence type="ECO:0000259" key="3">
    <source>
        <dbReference type="PROSITE" id="PS51186"/>
    </source>
</evidence>
<proteinExistence type="predicted"/>
<dbReference type="InterPro" id="IPR050680">
    <property type="entry name" value="YpeA/RimI_acetyltransf"/>
</dbReference>
<evidence type="ECO:0000256" key="1">
    <source>
        <dbReference type="ARBA" id="ARBA00022679"/>
    </source>
</evidence>
<comment type="caution">
    <text evidence="4">The sequence shown here is derived from an EMBL/GenBank/DDBJ whole genome shotgun (WGS) entry which is preliminary data.</text>
</comment>
<keyword evidence="5" id="KW-1185">Reference proteome</keyword>
<accession>A0ABS5TAS4</accession>
<dbReference type="InterPro" id="IPR000182">
    <property type="entry name" value="GNAT_dom"/>
</dbReference>
<keyword evidence="1 4" id="KW-0808">Transferase</keyword>
<dbReference type="PANTHER" id="PTHR43420:SF3">
    <property type="entry name" value="N-ACETYLTRANSFERASE DOMAIN-CONTAINING PROTEIN"/>
    <property type="match status" value="1"/>
</dbReference>
<organism evidence="4 5">
    <name type="scientific">Kineosporia corallincola</name>
    <dbReference type="NCBI Taxonomy" id="2835133"/>
    <lineage>
        <taxon>Bacteria</taxon>
        <taxon>Bacillati</taxon>
        <taxon>Actinomycetota</taxon>
        <taxon>Actinomycetes</taxon>
        <taxon>Kineosporiales</taxon>
        <taxon>Kineosporiaceae</taxon>
        <taxon>Kineosporia</taxon>
    </lineage>
</organism>
<dbReference type="EMBL" id="JAHBAY010000002">
    <property type="protein sequence ID" value="MBT0768168.1"/>
    <property type="molecule type" value="Genomic_DNA"/>
</dbReference>
<dbReference type="PANTHER" id="PTHR43420">
    <property type="entry name" value="ACETYLTRANSFERASE"/>
    <property type="match status" value="1"/>
</dbReference>
<dbReference type="PROSITE" id="PS51186">
    <property type="entry name" value="GNAT"/>
    <property type="match status" value="1"/>
</dbReference>
<feature type="domain" description="N-acetyltransferase" evidence="3">
    <location>
        <begin position="93"/>
        <end position="230"/>
    </location>
</feature>
<sequence>MDNAAWHALTGPHRHLAEIHGRARRYRADFAVYSALPDKNDPQAWRDLAALAGPGSEVVLTGVAFGTPPGWPVNRIAQAVQMVAETRTGADDPEAVRLGPDDVDEITALIGRARPGPWRPRTIELGRYLGIRRQGRLVALAGERVRLPGWTELSAVCTDEPFRGQGLAARLVGAVVHGIQARGDRALLHTGATNATAIRLYERLGFVQRRETVFARLVVPPSLPSRPDAD</sequence>
<keyword evidence="2 4" id="KW-0012">Acyltransferase</keyword>
<dbReference type="RefSeq" id="WP_214155004.1">
    <property type="nucleotide sequence ID" value="NZ_JAHBAY010000002.1"/>
</dbReference>
<gene>
    <name evidence="4" type="ORF">KIH74_04495</name>
</gene>
<dbReference type="SUPFAM" id="SSF55729">
    <property type="entry name" value="Acyl-CoA N-acyltransferases (Nat)"/>
    <property type="match status" value="1"/>
</dbReference>
<dbReference type="Gene3D" id="3.40.630.30">
    <property type="match status" value="1"/>
</dbReference>
<name>A0ABS5TAS4_9ACTN</name>
<evidence type="ECO:0000313" key="4">
    <source>
        <dbReference type="EMBL" id="MBT0768168.1"/>
    </source>
</evidence>
<dbReference type="InterPro" id="IPR016181">
    <property type="entry name" value="Acyl_CoA_acyltransferase"/>
</dbReference>
<dbReference type="CDD" id="cd04301">
    <property type="entry name" value="NAT_SF"/>
    <property type="match status" value="1"/>
</dbReference>
<evidence type="ECO:0000256" key="2">
    <source>
        <dbReference type="ARBA" id="ARBA00023315"/>
    </source>
</evidence>
<dbReference type="Proteomes" id="UP001197247">
    <property type="component" value="Unassembled WGS sequence"/>
</dbReference>
<evidence type="ECO:0000313" key="5">
    <source>
        <dbReference type="Proteomes" id="UP001197247"/>
    </source>
</evidence>